<organism evidence="1 2">
    <name type="scientific">Gossypium stocksii</name>
    <dbReference type="NCBI Taxonomy" id="47602"/>
    <lineage>
        <taxon>Eukaryota</taxon>
        <taxon>Viridiplantae</taxon>
        <taxon>Streptophyta</taxon>
        <taxon>Embryophyta</taxon>
        <taxon>Tracheophyta</taxon>
        <taxon>Spermatophyta</taxon>
        <taxon>Magnoliopsida</taxon>
        <taxon>eudicotyledons</taxon>
        <taxon>Gunneridae</taxon>
        <taxon>Pentapetalae</taxon>
        <taxon>rosids</taxon>
        <taxon>malvids</taxon>
        <taxon>Malvales</taxon>
        <taxon>Malvaceae</taxon>
        <taxon>Malvoideae</taxon>
        <taxon>Gossypium</taxon>
    </lineage>
</organism>
<evidence type="ECO:0000313" key="2">
    <source>
        <dbReference type="Proteomes" id="UP000828251"/>
    </source>
</evidence>
<accession>A0A9D3ZIU1</accession>
<sequence length="55" mass="5901">MTDCSVDAKCSNAFSRPLSNAEIYTHRLLLAMAQDDSGRILPIAFAITPGESADD</sequence>
<dbReference type="Proteomes" id="UP000828251">
    <property type="component" value="Unassembled WGS sequence"/>
</dbReference>
<keyword evidence="2" id="KW-1185">Reference proteome</keyword>
<evidence type="ECO:0000313" key="1">
    <source>
        <dbReference type="EMBL" id="KAH1039028.1"/>
    </source>
</evidence>
<dbReference type="EMBL" id="JAIQCV010000012">
    <property type="protein sequence ID" value="KAH1039028.1"/>
    <property type="molecule type" value="Genomic_DNA"/>
</dbReference>
<protein>
    <submittedName>
        <fullName evidence="1">Uncharacterized protein</fullName>
    </submittedName>
</protein>
<comment type="caution">
    <text evidence="1">The sequence shown here is derived from an EMBL/GenBank/DDBJ whole genome shotgun (WGS) entry which is preliminary data.</text>
</comment>
<gene>
    <name evidence="1" type="ORF">J1N35_040771</name>
</gene>
<proteinExistence type="predicted"/>
<dbReference type="AlphaFoldDB" id="A0A9D3ZIU1"/>
<name>A0A9D3ZIU1_9ROSI</name>
<reference evidence="1 2" key="1">
    <citation type="journal article" date="2021" name="Plant Biotechnol. J.">
        <title>Multi-omics assisted identification of the key and species-specific regulatory components of drought-tolerant mechanisms in Gossypium stocksii.</title>
        <authorList>
            <person name="Yu D."/>
            <person name="Ke L."/>
            <person name="Zhang D."/>
            <person name="Wu Y."/>
            <person name="Sun Y."/>
            <person name="Mei J."/>
            <person name="Sun J."/>
            <person name="Sun Y."/>
        </authorList>
    </citation>
    <scope>NUCLEOTIDE SEQUENCE [LARGE SCALE GENOMIC DNA]</scope>
    <source>
        <strain evidence="2">cv. E1</strain>
        <tissue evidence="1">Leaf</tissue>
    </source>
</reference>